<evidence type="ECO:0000313" key="3">
    <source>
        <dbReference type="Proteomes" id="UP000467841"/>
    </source>
</evidence>
<dbReference type="EMBL" id="CACVBM020001378">
    <property type="protein sequence ID" value="CAA7047587.1"/>
    <property type="molecule type" value="Genomic_DNA"/>
</dbReference>
<accession>A0A6D2KIQ3</accession>
<dbReference type="OrthoDB" id="1931061at2759"/>
<evidence type="ECO:0000313" key="2">
    <source>
        <dbReference type="EMBL" id="CAA7047587.1"/>
    </source>
</evidence>
<gene>
    <name evidence="2" type="ORF">MERR_LOCUS34822</name>
</gene>
<dbReference type="SUPFAM" id="SSF50249">
    <property type="entry name" value="Nucleic acid-binding proteins"/>
    <property type="match status" value="2"/>
</dbReference>
<dbReference type="CDD" id="cd04480">
    <property type="entry name" value="RPA1_DBD_A_like"/>
    <property type="match status" value="1"/>
</dbReference>
<protein>
    <recommendedName>
        <fullName evidence="1">Replication protein A 70 kDa DNA-binding subunit B/D first OB fold domain-containing protein</fullName>
    </recommendedName>
</protein>
<feature type="domain" description="Replication protein A 70 kDa DNA-binding subunit B/D first OB fold" evidence="1">
    <location>
        <begin position="6"/>
        <end position="105"/>
    </location>
</feature>
<organism evidence="2 3">
    <name type="scientific">Microthlaspi erraticum</name>
    <dbReference type="NCBI Taxonomy" id="1685480"/>
    <lineage>
        <taxon>Eukaryota</taxon>
        <taxon>Viridiplantae</taxon>
        <taxon>Streptophyta</taxon>
        <taxon>Embryophyta</taxon>
        <taxon>Tracheophyta</taxon>
        <taxon>Spermatophyta</taxon>
        <taxon>Magnoliopsida</taxon>
        <taxon>eudicotyledons</taxon>
        <taxon>Gunneridae</taxon>
        <taxon>Pentapetalae</taxon>
        <taxon>rosids</taxon>
        <taxon>malvids</taxon>
        <taxon>Brassicales</taxon>
        <taxon>Brassicaceae</taxon>
        <taxon>Coluteocarpeae</taxon>
        <taxon>Microthlaspi</taxon>
    </lineage>
</organism>
<dbReference type="InterPro" id="IPR012340">
    <property type="entry name" value="NA-bd_OB-fold"/>
</dbReference>
<dbReference type="AlphaFoldDB" id="A0A6D2KIQ3"/>
<dbReference type="Pfam" id="PF02721">
    <property type="entry name" value="DUF223"/>
    <property type="match status" value="1"/>
</dbReference>
<dbReference type="Proteomes" id="UP000467841">
    <property type="component" value="Unassembled WGS sequence"/>
</dbReference>
<comment type="caution">
    <text evidence="2">The sequence shown here is derived from an EMBL/GenBank/DDBJ whole genome shotgun (WGS) entry which is preliminary data.</text>
</comment>
<reference evidence="2" key="1">
    <citation type="submission" date="2020-01" db="EMBL/GenBank/DDBJ databases">
        <authorList>
            <person name="Mishra B."/>
        </authorList>
    </citation>
    <scope>NUCLEOTIDE SEQUENCE [LARGE SCALE GENOMIC DNA]</scope>
</reference>
<dbReference type="CDD" id="cd04481">
    <property type="entry name" value="RPA1_DBD_B_like"/>
    <property type="match status" value="1"/>
</dbReference>
<evidence type="ECO:0000259" key="1">
    <source>
        <dbReference type="Pfam" id="PF02721"/>
    </source>
</evidence>
<keyword evidence="3" id="KW-1185">Reference proteome</keyword>
<name>A0A6D2KIQ3_9BRAS</name>
<sequence>MANIVKLSKVTPNRSDWSVRVRVEKMWWTLTLESGEGLSFLFVDDEGTRMHAFVDNFYHGKKFKGLLQEGQWKMITGFKVLIVEKEIRMTKERKEIALTIETQVDDAEPFHGFIPLDLIPFQDVQNGMVHGGTSYTRDFLGVIDSVQDLGVIEDDSIPRNRHNNDPKTTTMINFVLQDNDGYHLRCRVKGPLANWFKRYWLIYGESGTIICLLTNWRVVGRDGAIQVDDAGDISTFEYDPDGRDRLEYDEMSDQ</sequence>
<dbReference type="Gene3D" id="2.40.50.140">
    <property type="entry name" value="Nucleic acid-binding proteins"/>
    <property type="match status" value="2"/>
</dbReference>
<proteinExistence type="predicted"/>
<dbReference type="InterPro" id="IPR003871">
    <property type="entry name" value="RFA1B/D_OB_1st"/>
</dbReference>